<keyword evidence="3" id="KW-1185">Reference proteome</keyword>
<dbReference type="InterPro" id="IPR004038">
    <property type="entry name" value="Ribosomal_eL8/eL30/eS12/Gad45"/>
</dbReference>
<dbReference type="eggNOG" id="COG1358">
    <property type="taxonomic scope" value="Bacteria"/>
</dbReference>
<gene>
    <name evidence="2" type="ORF">GCWU000321_01738</name>
</gene>
<evidence type="ECO:0000313" key="2">
    <source>
        <dbReference type="EMBL" id="EEW97742.1"/>
    </source>
</evidence>
<dbReference type="InterPro" id="IPR029064">
    <property type="entry name" value="Ribosomal_eL30-like_sf"/>
</dbReference>
<dbReference type="HOGENOM" id="CLU_168063_1_0_9"/>
<accession>C9LQA6</accession>
<dbReference type="AlphaFoldDB" id="C9LQA6"/>
<dbReference type="Proteomes" id="UP000004736">
    <property type="component" value="Unassembled WGS sequence"/>
</dbReference>
<name>C9LQA6_9FIRM</name>
<keyword evidence="2" id="KW-0687">Ribonucleoprotein</keyword>
<dbReference type="STRING" id="592028.GCWU000321_01738"/>
<comment type="caution">
    <text evidence="2">The sequence shown here is derived from an EMBL/GenBank/DDBJ whole genome shotgun (WGS) entry which is preliminary data.</text>
</comment>
<proteinExistence type="predicted"/>
<evidence type="ECO:0000313" key="3">
    <source>
        <dbReference type="Proteomes" id="UP000004736"/>
    </source>
</evidence>
<dbReference type="GO" id="GO:0005840">
    <property type="term" value="C:ribosome"/>
    <property type="evidence" value="ECO:0007669"/>
    <property type="project" value="UniProtKB-KW"/>
</dbReference>
<dbReference type="EMBL" id="ACIM02000001">
    <property type="protein sequence ID" value="EEW97742.1"/>
    <property type="molecule type" value="Genomic_DNA"/>
</dbReference>
<protein>
    <submittedName>
        <fullName evidence="2">Ribosomal protein L7Ae</fullName>
    </submittedName>
</protein>
<reference evidence="2" key="1">
    <citation type="submission" date="2009-09" db="EMBL/GenBank/DDBJ databases">
        <authorList>
            <person name="Weinstock G."/>
            <person name="Sodergren E."/>
            <person name="Clifton S."/>
            <person name="Fulton L."/>
            <person name="Fulton B."/>
            <person name="Courtney L."/>
            <person name="Fronick C."/>
            <person name="Harrison M."/>
            <person name="Strong C."/>
            <person name="Farmer C."/>
            <person name="Delahaunty K."/>
            <person name="Markovic C."/>
            <person name="Hall O."/>
            <person name="Minx P."/>
            <person name="Tomlinson C."/>
            <person name="Mitreva M."/>
            <person name="Nelson J."/>
            <person name="Hou S."/>
            <person name="Wollam A."/>
            <person name="Pepin K.H."/>
            <person name="Johnson M."/>
            <person name="Bhonagiri V."/>
            <person name="Nash W.E."/>
            <person name="Warren W."/>
            <person name="Chinwalla A."/>
            <person name="Mardis E.R."/>
            <person name="Wilson R.K."/>
        </authorList>
    </citation>
    <scope>NUCLEOTIDE SEQUENCE [LARGE SCALE GENOMIC DNA]</scope>
    <source>
        <strain evidence="2">DSM 15470</strain>
    </source>
</reference>
<feature type="domain" description="Ribosomal protein eL8/eL30/eS12/Gadd45" evidence="1">
    <location>
        <begin position="17"/>
        <end position="91"/>
    </location>
</feature>
<dbReference type="SUPFAM" id="SSF55315">
    <property type="entry name" value="L30e-like"/>
    <property type="match status" value="1"/>
</dbReference>
<evidence type="ECO:0000259" key="1">
    <source>
        <dbReference type="Pfam" id="PF01248"/>
    </source>
</evidence>
<organism evidence="2 3">
    <name type="scientific">Dialister invisus DSM 15470</name>
    <dbReference type="NCBI Taxonomy" id="592028"/>
    <lineage>
        <taxon>Bacteria</taxon>
        <taxon>Bacillati</taxon>
        <taxon>Bacillota</taxon>
        <taxon>Negativicutes</taxon>
        <taxon>Veillonellales</taxon>
        <taxon>Veillonellaceae</taxon>
        <taxon>Dialister</taxon>
    </lineage>
</organism>
<dbReference type="Gene3D" id="3.30.1330.30">
    <property type="match status" value="1"/>
</dbReference>
<dbReference type="Pfam" id="PF01248">
    <property type="entry name" value="Ribosomal_L7Ae"/>
    <property type="match status" value="1"/>
</dbReference>
<keyword evidence="2" id="KW-0689">Ribosomal protein</keyword>
<sequence length="94" mass="10187">MKFESNRRGKFMTLDELKASAFVVGLKETERAIDRGEAGHVFIALDCDDRISLPLRNVCAKAGISVTDDFTKKEIGRACGIKVKAASAAVLASR</sequence>